<name>A0A4Q0Y3P0_9BACT</name>
<keyword evidence="8" id="KW-0812">Transmembrane</keyword>
<dbReference type="InterPro" id="IPR036097">
    <property type="entry name" value="HisK_dim/P_sf"/>
</dbReference>
<keyword evidence="8" id="KW-0472">Membrane</keyword>
<keyword evidence="5 10" id="KW-0418">Kinase</keyword>
<evidence type="ECO:0000256" key="5">
    <source>
        <dbReference type="ARBA" id="ARBA00022777"/>
    </source>
</evidence>
<dbReference type="PANTHER" id="PTHR45453:SF1">
    <property type="entry name" value="PHOSPHATE REGULON SENSOR PROTEIN PHOR"/>
    <property type="match status" value="1"/>
</dbReference>
<dbReference type="PROSITE" id="PS50109">
    <property type="entry name" value="HIS_KIN"/>
    <property type="match status" value="1"/>
</dbReference>
<protein>
    <recommendedName>
        <fullName evidence="2">histidine kinase</fullName>
        <ecNumber evidence="2">2.7.13.3</ecNumber>
    </recommendedName>
</protein>
<dbReference type="EMBL" id="PDKO01000002">
    <property type="protein sequence ID" value="RXJ64125.1"/>
    <property type="molecule type" value="Genomic_DNA"/>
</dbReference>
<dbReference type="GO" id="GO:0004721">
    <property type="term" value="F:phosphoprotein phosphatase activity"/>
    <property type="evidence" value="ECO:0007669"/>
    <property type="project" value="TreeGrafter"/>
</dbReference>
<dbReference type="GO" id="GO:0000155">
    <property type="term" value="F:phosphorelay sensor kinase activity"/>
    <property type="evidence" value="ECO:0007669"/>
    <property type="project" value="InterPro"/>
</dbReference>
<dbReference type="InterPro" id="IPR036890">
    <property type="entry name" value="HATPase_C_sf"/>
</dbReference>
<evidence type="ECO:0000259" key="9">
    <source>
        <dbReference type="PROSITE" id="PS50109"/>
    </source>
</evidence>
<dbReference type="PANTHER" id="PTHR45453">
    <property type="entry name" value="PHOSPHATE REGULON SENSOR PROTEIN PHOR"/>
    <property type="match status" value="1"/>
</dbReference>
<dbReference type="OrthoDB" id="5377414at2"/>
<dbReference type="InterPro" id="IPR005467">
    <property type="entry name" value="His_kinase_dom"/>
</dbReference>
<dbReference type="InterPro" id="IPR050351">
    <property type="entry name" value="BphY/WalK/GraS-like"/>
</dbReference>
<evidence type="ECO:0000256" key="8">
    <source>
        <dbReference type="SAM" id="Phobius"/>
    </source>
</evidence>
<dbReference type="SMART" id="SM00387">
    <property type="entry name" value="HATPase_c"/>
    <property type="match status" value="1"/>
</dbReference>
<dbReference type="CDD" id="cd00075">
    <property type="entry name" value="HATPase"/>
    <property type="match status" value="1"/>
</dbReference>
<dbReference type="SUPFAM" id="SSF47384">
    <property type="entry name" value="Homodimeric domain of signal transducing histidine kinase"/>
    <property type="match status" value="1"/>
</dbReference>
<accession>A0A4Q0Y3P0</accession>
<dbReference type="Gene3D" id="1.10.287.130">
    <property type="match status" value="1"/>
</dbReference>
<dbReference type="Gene3D" id="3.30.565.10">
    <property type="entry name" value="Histidine kinase-like ATPase, C-terminal domain"/>
    <property type="match status" value="1"/>
</dbReference>
<dbReference type="CDD" id="cd00082">
    <property type="entry name" value="HisKA"/>
    <property type="match status" value="1"/>
</dbReference>
<dbReference type="AlphaFoldDB" id="A0A4Q0Y3P0"/>
<organism evidence="10 11">
    <name type="scientific">Halarcobacter anaerophilus</name>
    <dbReference type="NCBI Taxonomy" id="877500"/>
    <lineage>
        <taxon>Bacteria</taxon>
        <taxon>Pseudomonadati</taxon>
        <taxon>Campylobacterota</taxon>
        <taxon>Epsilonproteobacteria</taxon>
        <taxon>Campylobacterales</taxon>
        <taxon>Arcobacteraceae</taxon>
        <taxon>Halarcobacter</taxon>
    </lineage>
</organism>
<dbReference type="GO" id="GO:0005886">
    <property type="term" value="C:plasma membrane"/>
    <property type="evidence" value="ECO:0007669"/>
    <property type="project" value="TreeGrafter"/>
</dbReference>
<reference evidence="10 11" key="1">
    <citation type="submission" date="2017-10" db="EMBL/GenBank/DDBJ databases">
        <title>Genomics of the genus Arcobacter.</title>
        <authorList>
            <person name="Perez-Cataluna A."/>
            <person name="Figueras M.J."/>
        </authorList>
    </citation>
    <scope>NUCLEOTIDE SEQUENCE [LARGE SCALE GENOMIC DNA]</scope>
    <source>
        <strain evidence="10 11">DSM 24636</strain>
    </source>
</reference>
<keyword evidence="7" id="KW-0175">Coiled coil</keyword>
<feature type="transmembrane region" description="Helical" evidence="8">
    <location>
        <begin position="7"/>
        <end position="30"/>
    </location>
</feature>
<keyword evidence="3" id="KW-0597">Phosphoprotein</keyword>
<sequence length="458" mass="53325">MLKLHQLFLRTFSLIFLLMLLVLSITIYFWSKHIYLDQIEKNLSQNIDSLSFSFTNLDNVKYIVKTFKAKTGNRITIIDENGVVIADSDKNIKRMENHSNRYEIIHAKYNGYGKKIRFSHTLDQELLYVAKKIVIDDKIYYIRLADYTYKIQDNFTELVYQLIGFIALFLGGFFIVTYYLSLKIKDETNSILDYLIQMSHKRPKQELYSDFCEEFSKITRLLNKVASKLSKKEKQKAKQNAKLKLANRQKDEIISAISHEFKNPIAIITGYAETILNDRDLPEKMQEKFLNKIYSNGNKMSQIIDKLRLTLKLEEGKQSIMTSECSLYSILNEIIPDLKEKYTQRDINIIGEDIIIKVDETLFSMALTNLIENALKYSEDEVVVKITPSTISVIDKGIGIDEEEIKKINQKFYRVSQNGWNNSLGLGLFIVHSILKLHNFELKISSKIHEGSEFSINY</sequence>
<dbReference type="InterPro" id="IPR004358">
    <property type="entry name" value="Sig_transdc_His_kin-like_C"/>
</dbReference>
<proteinExistence type="predicted"/>
<dbReference type="EC" id="2.7.13.3" evidence="2"/>
<evidence type="ECO:0000256" key="7">
    <source>
        <dbReference type="SAM" id="Coils"/>
    </source>
</evidence>
<dbReference type="Pfam" id="PF00512">
    <property type="entry name" value="HisKA"/>
    <property type="match status" value="1"/>
</dbReference>
<dbReference type="InterPro" id="IPR003594">
    <property type="entry name" value="HATPase_dom"/>
</dbReference>
<dbReference type="SUPFAM" id="SSF55874">
    <property type="entry name" value="ATPase domain of HSP90 chaperone/DNA topoisomerase II/histidine kinase"/>
    <property type="match status" value="1"/>
</dbReference>
<dbReference type="STRING" id="877500.GCA_000935065_01454"/>
<evidence type="ECO:0000256" key="1">
    <source>
        <dbReference type="ARBA" id="ARBA00000085"/>
    </source>
</evidence>
<dbReference type="Pfam" id="PF02518">
    <property type="entry name" value="HATPase_c"/>
    <property type="match status" value="1"/>
</dbReference>
<dbReference type="Proteomes" id="UP000290191">
    <property type="component" value="Unassembled WGS sequence"/>
</dbReference>
<comment type="catalytic activity">
    <reaction evidence="1">
        <text>ATP + protein L-histidine = ADP + protein N-phospho-L-histidine.</text>
        <dbReference type="EC" id="2.7.13.3"/>
    </reaction>
</comment>
<dbReference type="InterPro" id="IPR003661">
    <property type="entry name" value="HisK_dim/P_dom"/>
</dbReference>
<evidence type="ECO:0000256" key="2">
    <source>
        <dbReference type="ARBA" id="ARBA00012438"/>
    </source>
</evidence>
<keyword evidence="8" id="KW-1133">Transmembrane helix</keyword>
<dbReference type="GO" id="GO:0016036">
    <property type="term" value="P:cellular response to phosphate starvation"/>
    <property type="evidence" value="ECO:0007669"/>
    <property type="project" value="TreeGrafter"/>
</dbReference>
<dbReference type="SMART" id="SM00388">
    <property type="entry name" value="HisKA"/>
    <property type="match status" value="1"/>
</dbReference>
<evidence type="ECO:0000256" key="4">
    <source>
        <dbReference type="ARBA" id="ARBA00022679"/>
    </source>
</evidence>
<keyword evidence="11" id="KW-1185">Reference proteome</keyword>
<keyword evidence="4" id="KW-0808">Transferase</keyword>
<evidence type="ECO:0000313" key="11">
    <source>
        <dbReference type="Proteomes" id="UP000290191"/>
    </source>
</evidence>
<keyword evidence="6" id="KW-0902">Two-component regulatory system</keyword>
<feature type="domain" description="Histidine kinase" evidence="9">
    <location>
        <begin position="256"/>
        <end position="458"/>
    </location>
</feature>
<feature type="transmembrane region" description="Helical" evidence="8">
    <location>
        <begin position="158"/>
        <end position="180"/>
    </location>
</feature>
<dbReference type="RefSeq" id="WP_129081451.1">
    <property type="nucleotide sequence ID" value="NZ_CP041070.1"/>
</dbReference>
<evidence type="ECO:0000313" key="10">
    <source>
        <dbReference type="EMBL" id="RXJ64125.1"/>
    </source>
</evidence>
<evidence type="ECO:0000256" key="6">
    <source>
        <dbReference type="ARBA" id="ARBA00023012"/>
    </source>
</evidence>
<comment type="caution">
    <text evidence="10">The sequence shown here is derived from an EMBL/GenBank/DDBJ whole genome shotgun (WGS) entry which is preliminary data.</text>
</comment>
<evidence type="ECO:0000256" key="3">
    <source>
        <dbReference type="ARBA" id="ARBA00022553"/>
    </source>
</evidence>
<feature type="coiled-coil region" evidence="7">
    <location>
        <begin position="222"/>
        <end position="251"/>
    </location>
</feature>
<dbReference type="PRINTS" id="PR00344">
    <property type="entry name" value="BCTRLSENSOR"/>
</dbReference>
<gene>
    <name evidence="10" type="ORF">CRV06_04070</name>
</gene>